<name>A0A1Q9EY28_SYMMI</name>
<dbReference type="Gene3D" id="2.10.50.10">
    <property type="entry name" value="Tumor Necrosis Factor Receptor, subunit A, domain 2"/>
    <property type="match status" value="1"/>
</dbReference>
<feature type="transmembrane region" description="Helical" evidence="2">
    <location>
        <begin position="751"/>
        <end position="771"/>
    </location>
</feature>
<feature type="domain" description="Tyrosine-protein kinase ephrin type A/B receptor-like" evidence="3">
    <location>
        <begin position="58"/>
        <end position="105"/>
    </location>
</feature>
<keyword evidence="5" id="KW-1185">Reference proteome</keyword>
<feature type="region of interest" description="Disordered" evidence="1">
    <location>
        <begin position="1146"/>
        <end position="1194"/>
    </location>
</feature>
<feature type="compositionally biased region" description="Basic and acidic residues" evidence="1">
    <location>
        <begin position="1147"/>
        <end position="1159"/>
    </location>
</feature>
<dbReference type="OrthoDB" id="447656at2759"/>
<dbReference type="SUPFAM" id="SSF57184">
    <property type="entry name" value="Growth factor receptor domain"/>
    <property type="match status" value="1"/>
</dbReference>
<evidence type="ECO:0000313" key="4">
    <source>
        <dbReference type="EMBL" id="OLQ12348.1"/>
    </source>
</evidence>
<dbReference type="CDD" id="cd00185">
    <property type="entry name" value="TNFRSF"/>
    <property type="match status" value="1"/>
</dbReference>
<gene>
    <name evidence="4" type="ORF">AK812_SmicGene3722</name>
</gene>
<evidence type="ECO:0000256" key="1">
    <source>
        <dbReference type="SAM" id="MobiDB-lite"/>
    </source>
</evidence>
<protein>
    <recommendedName>
        <fullName evidence="3">Tyrosine-protein kinase ephrin type A/B receptor-like domain-containing protein</fullName>
    </recommendedName>
</protein>
<feature type="transmembrane region" description="Helical" evidence="2">
    <location>
        <begin position="912"/>
        <end position="932"/>
    </location>
</feature>
<evidence type="ECO:0000259" key="3">
    <source>
        <dbReference type="Pfam" id="PF07699"/>
    </source>
</evidence>
<feature type="transmembrane region" description="Helical" evidence="2">
    <location>
        <begin position="783"/>
        <end position="811"/>
    </location>
</feature>
<feature type="transmembrane region" description="Helical" evidence="2">
    <location>
        <begin position="944"/>
        <end position="962"/>
    </location>
</feature>
<keyword evidence="2" id="KW-0812">Transmembrane</keyword>
<reference evidence="4 5" key="1">
    <citation type="submission" date="2016-02" db="EMBL/GenBank/DDBJ databases">
        <title>Genome analysis of coral dinoflagellate symbionts highlights evolutionary adaptations to a symbiotic lifestyle.</title>
        <authorList>
            <person name="Aranda M."/>
            <person name="Li Y."/>
            <person name="Liew Y.J."/>
            <person name="Baumgarten S."/>
            <person name="Simakov O."/>
            <person name="Wilson M."/>
            <person name="Piel J."/>
            <person name="Ashoor H."/>
            <person name="Bougouffa S."/>
            <person name="Bajic V.B."/>
            <person name="Ryu T."/>
            <person name="Ravasi T."/>
            <person name="Bayer T."/>
            <person name="Micklem G."/>
            <person name="Kim H."/>
            <person name="Bhak J."/>
            <person name="Lajeunesse T.C."/>
            <person name="Voolstra C.R."/>
        </authorList>
    </citation>
    <scope>NUCLEOTIDE SEQUENCE [LARGE SCALE GENOMIC DNA]</scope>
    <source>
        <strain evidence="4 5">CCMP2467</strain>
    </source>
</reference>
<keyword evidence="2" id="KW-1133">Transmembrane helix</keyword>
<evidence type="ECO:0000313" key="5">
    <source>
        <dbReference type="Proteomes" id="UP000186817"/>
    </source>
</evidence>
<accession>A0A1Q9EY28</accession>
<dbReference type="PANTHER" id="PTHR46967">
    <property type="entry name" value="INSULIN-LIKE GROWTH FACTOR BINDING PROTEIN,N-TERMINAL"/>
    <property type="match status" value="1"/>
</dbReference>
<feature type="transmembrane region" description="Helical" evidence="2">
    <location>
        <begin position="974"/>
        <end position="1000"/>
    </location>
</feature>
<proteinExistence type="predicted"/>
<dbReference type="InterPro" id="IPR011641">
    <property type="entry name" value="Tyr-kin_ephrin_A/B_rcpt-like"/>
</dbReference>
<feature type="transmembrane region" description="Helical" evidence="2">
    <location>
        <begin position="654"/>
        <end position="672"/>
    </location>
</feature>
<organism evidence="4 5">
    <name type="scientific">Symbiodinium microadriaticum</name>
    <name type="common">Dinoflagellate</name>
    <name type="synonym">Zooxanthella microadriatica</name>
    <dbReference type="NCBI Taxonomy" id="2951"/>
    <lineage>
        <taxon>Eukaryota</taxon>
        <taxon>Sar</taxon>
        <taxon>Alveolata</taxon>
        <taxon>Dinophyceae</taxon>
        <taxon>Suessiales</taxon>
        <taxon>Symbiodiniaceae</taxon>
        <taxon>Symbiodinium</taxon>
    </lineage>
</organism>
<feature type="transmembrane region" description="Helical" evidence="2">
    <location>
        <begin position="831"/>
        <end position="857"/>
    </location>
</feature>
<dbReference type="AlphaFoldDB" id="A0A1Q9EY28"/>
<feature type="transmembrane region" description="Helical" evidence="2">
    <location>
        <begin position="684"/>
        <end position="708"/>
    </location>
</feature>
<dbReference type="SMART" id="SM01411">
    <property type="entry name" value="Ephrin_rec_like"/>
    <property type="match status" value="2"/>
</dbReference>
<comment type="caution">
    <text evidence="4">The sequence shown here is derived from an EMBL/GenBank/DDBJ whole genome shotgun (WGS) entry which is preliminary data.</text>
</comment>
<feature type="transmembrane region" description="Helical" evidence="2">
    <location>
        <begin position="885"/>
        <end position="906"/>
    </location>
</feature>
<evidence type="ECO:0000256" key="2">
    <source>
        <dbReference type="SAM" id="Phobius"/>
    </source>
</evidence>
<dbReference type="PANTHER" id="PTHR46967:SF1">
    <property type="entry name" value="KERATIN-ASSOCIATED PROTEIN 16-1-LIKE"/>
    <property type="match status" value="1"/>
</dbReference>
<sequence length="1194" mass="128188">MMETRVNTKANIGTVKKTGIASLKNLAAQGFTYECKRCAPGTSQPSGAALQCEKCNPGEYQNEVGKQTCNRCEIGYYQDEPGSPRCVLCPSGTTLGLGSVSLADCGCEAGFIDQADDGNLSCLPCGSGLDCPALGSVTSLGSGSSPLGINFVPKVKEVWDVCATITRQGRSRVIRAMEDNIGNTCSMLQALFHMPCVKAVLDSGKRTCGPEECAWCLLRQTLQARDRGGADSAVHGGELFGLVALVEHVNGNTGEARSVQGKVGASAEMPAGLLPQGLPTLFYIDSFFALLASLLNKHVSYNAAGFDVRARYWAVGTASPGSGKSTALDPMKEALLEVLWEDPGARCEVANFLEQGSEQWSLLLTWWAASEEKCSIGLAGRFVFSFAGGGEPGPPATAQFGQQIALPILKRLFRIVLRTLGPHSPLPTDSPLLSWSADAEGLQAVYELRLLCSDLTKTLDMDETFASCINKSGYWLTTIAFWTSILRQVWPCAAAGRVDAVIHAQSQRDSLKLVMEFFTFRFFGKVQQCLLQMCVVALGSGSSHPASPKRTSGGPMFRGLAASPGTSTRAAAAAAYAEALEYLRVRAFGVLQPDFYSSPEHPLMLFRCLGAGRCPGGRPGSCAGGLQYRACTDCPEGQVFSVGSCQNCTVWQQAGWVLGLVLIFLGLVVAYYMLTLQSTAKASVLFTTACAFGLTISSLQSVGIVGMMTVNFPAELRPIFDLLQVFVLDIDSLAFSCIAGNSAPARYTSSVLFFPAMVLWLVVCSFASRGLSAELRWERSKTCSVIGALLQVGFSTMSSISMAPLMCFSHPNGVHSLLKYPSITCGTADHAIMLAMGLLLLIVGVLGFLALCTYAVLLSPRWSAQGQHTKVRAFRFLLFRFRLDSWWFGVPLLIRGPLLSLPIALATDYPPIQVTAMSSIFIVFLALECRAWPWKVPLLNVMDALLCLIMTLLVGSTSLHLGPIEGEMKDFASILASVLMGCLGVAMAALLSMTVAALVYRAALGGQQELFFFNLRKQPSSEEVSERLKASAARIRSMEESDLLQAVGLLSVYDLGLVVSYMSMAHSEIAATEAGDELQMLRICSHSFAPPKPKLRKMKKPSDLGRRLRLTVQRLTAEMDTGRPSLLQDEMSASFSGPVEAVADTAALKDVDTNSKEPESSWDSESSGVPEDLPARLPAADSSCTVPDKRSSWV</sequence>
<dbReference type="EMBL" id="LSRX01000044">
    <property type="protein sequence ID" value="OLQ12348.1"/>
    <property type="molecule type" value="Genomic_DNA"/>
</dbReference>
<dbReference type="Proteomes" id="UP000186817">
    <property type="component" value="Unassembled WGS sequence"/>
</dbReference>
<dbReference type="Pfam" id="PF07699">
    <property type="entry name" value="Ephrin_rec_like"/>
    <property type="match status" value="1"/>
</dbReference>
<keyword evidence="2" id="KW-0472">Membrane</keyword>
<dbReference type="InterPro" id="IPR009030">
    <property type="entry name" value="Growth_fac_rcpt_cys_sf"/>
</dbReference>